<protein>
    <submittedName>
        <fullName evidence="2">Uncharacterized protein</fullName>
    </submittedName>
</protein>
<feature type="compositionally biased region" description="Basic and acidic residues" evidence="1">
    <location>
        <begin position="311"/>
        <end position="329"/>
    </location>
</feature>
<accession>A0AAE9IWP1</accession>
<feature type="region of interest" description="Disordered" evidence="1">
    <location>
        <begin position="192"/>
        <end position="343"/>
    </location>
</feature>
<gene>
    <name evidence="2" type="ORF">L3Y34_019870</name>
</gene>
<evidence type="ECO:0000313" key="2">
    <source>
        <dbReference type="EMBL" id="ULU08939.1"/>
    </source>
</evidence>
<feature type="compositionally biased region" description="Basic and acidic residues" evidence="1">
    <location>
        <begin position="196"/>
        <end position="280"/>
    </location>
</feature>
<evidence type="ECO:0000256" key="1">
    <source>
        <dbReference type="SAM" id="MobiDB-lite"/>
    </source>
</evidence>
<proteinExistence type="predicted"/>
<dbReference type="Proteomes" id="UP000827892">
    <property type="component" value="Chromosome II"/>
</dbReference>
<evidence type="ECO:0000313" key="3">
    <source>
        <dbReference type="Proteomes" id="UP000827892"/>
    </source>
</evidence>
<organism evidence="2 3">
    <name type="scientific">Caenorhabditis briggsae</name>
    <dbReference type="NCBI Taxonomy" id="6238"/>
    <lineage>
        <taxon>Eukaryota</taxon>
        <taxon>Metazoa</taxon>
        <taxon>Ecdysozoa</taxon>
        <taxon>Nematoda</taxon>
        <taxon>Chromadorea</taxon>
        <taxon>Rhabditida</taxon>
        <taxon>Rhabditina</taxon>
        <taxon>Rhabditomorpha</taxon>
        <taxon>Rhabditoidea</taxon>
        <taxon>Rhabditidae</taxon>
        <taxon>Peloderinae</taxon>
        <taxon>Caenorhabditis</taxon>
    </lineage>
</organism>
<sequence length="343" mass="39328">MNTSVEEEELPLSVKNVTDDPSSANFPFIFKISPEKLLIPKIGHLDVSLKPTNKDSSQYYLIMLDSYLFEIVDPRGRKQTITQLFGFSKAGEEIKFKIGFRDVERSSPGLIHDYDKPAEGSISIKHWKTEDDHESENVWKWRFVKSKIVWRMDGSGGDLKLDLLLDNEDDEEVKKRKKKFEDELKIMKNKKLQTGKAERTTEGLKTSKGDSEDNTKEKTADKTQENSKTSEEKPEKKVSEKVPEKIPERIPEKVPEKVPEKPDKSKKSQAKSVKDPKPNPERSVIQTSNYPKSVYENMDPNVHIPVGVDKTPPDKKMETQRTPMKDSKKSYTTKKKNPCCSIL</sequence>
<name>A0AAE9IWP1_CAEBR</name>
<dbReference type="EMBL" id="CP090892">
    <property type="protein sequence ID" value="ULU08939.1"/>
    <property type="molecule type" value="Genomic_DNA"/>
</dbReference>
<dbReference type="AlphaFoldDB" id="A0AAE9IWP1"/>
<reference evidence="2 3" key="1">
    <citation type="submission" date="2022-05" db="EMBL/GenBank/DDBJ databases">
        <title>Chromosome-level reference genomes for two strains of Caenorhabditis briggsae: an improved platform for comparative genomics.</title>
        <authorList>
            <person name="Stevens L."/>
            <person name="Andersen E.C."/>
        </authorList>
    </citation>
    <scope>NUCLEOTIDE SEQUENCE [LARGE SCALE GENOMIC DNA]</scope>
    <source>
        <strain evidence="2">QX1410_ONT</strain>
        <tissue evidence="2">Whole-organism</tissue>
    </source>
</reference>